<dbReference type="InterPro" id="IPR013525">
    <property type="entry name" value="ABC2_TM"/>
</dbReference>
<dbReference type="InterPro" id="IPR013581">
    <property type="entry name" value="PDR_assoc"/>
</dbReference>
<accession>A0A2N9HY64</accession>
<feature type="transmembrane region" description="Helical" evidence="11">
    <location>
        <begin position="521"/>
        <end position="542"/>
    </location>
</feature>
<dbReference type="GO" id="GO:0005524">
    <property type="term" value="F:ATP binding"/>
    <property type="evidence" value="ECO:0007669"/>
    <property type="project" value="UniProtKB-KW"/>
</dbReference>
<dbReference type="SMART" id="SM00382">
    <property type="entry name" value="AAA"/>
    <property type="match status" value="2"/>
</dbReference>
<feature type="transmembrane region" description="Helical" evidence="11">
    <location>
        <begin position="670"/>
        <end position="687"/>
    </location>
</feature>
<reference evidence="13" key="1">
    <citation type="submission" date="2018-02" db="EMBL/GenBank/DDBJ databases">
        <authorList>
            <person name="Cohen D.B."/>
            <person name="Kent A.D."/>
        </authorList>
    </citation>
    <scope>NUCLEOTIDE SEQUENCE</scope>
</reference>
<dbReference type="Gene3D" id="3.40.50.300">
    <property type="entry name" value="P-loop containing nucleotide triphosphate hydrolases"/>
    <property type="match status" value="2"/>
</dbReference>
<dbReference type="Pfam" id="PF00005">
    <property type="entry name" value="ABC_tran"/>
    <property type="match status" value="2"/>
</dbReference>
<feature type="domain" description="ABC transporter" evidence="12">
    <location>
        <begin position="152"/>
        <end position="425"/>
    </location>
</feature>
<dbReference type="InterPro" id="IPR003593">
    <property type="entry name" value="AAA+_ATPase"/>
</dbReference>
<organism evidence="13">
    <name type="scientific">Fagus sylvatica</name>
    <name type="common">Beechnut</name>
    <dbReference type="NCBI Taxonomy" id="28930"/>
    <lineage>
        <taxon>Eukaryota</taxon>
        <taxon>Viridiplantae</taxon>
        <taxon>Streptophyta</taxon>
        <taxon>Embryophyta</taxon>
        <taxon>Tracheophyta</taxon>
        <taxon>Spermatophyta</taxon>
        <taxon>Magnoliopsida</taxon>
        <taxon>eudicotyledons</taxon>
        <taxon>Gunneridae</taxon>
        <taxon>Pentapetalae</taxon>
        <taxon>rosids</taxon>
        <taxon>fabids</taxon>
        <taxon>Fagales</taxon>
        <taxon>Fagaceae</taxon>
        <taxon>Fagus</taxon>
    </lineage>
</organism>
<dbReference type="GO" id="GO:0016887">
    <property type="term" value="F:ATP hydrolysis activity"/>
    <property type="evidence" value="ECO:0007669"/>
    <property type="project" value="InterPro"/>
</dbReference>
<feature type="region of interest" description="Disordered" evidence="10">
    <location>
        <begin position="1"/>
        <end position="38"/>
    </location>
</feature>
<evidence type="ECO:0000256" key="7">
    <source>
        <dbReference type="ARBA" id="ARBA00022840"/>
    </source>
</evidence>
<evidence type="ECO:0000256" key="3">
    <source>
        <dbReference type="ARBA" id="ARBA00022448"/>
    </source>
</evidence>
<dbReference type="GO" id="GO:0140359">
    <property type="term" value="F:ABC-type transporter activity"/>
    <property type="evidence" value="ECO:0007669"/>
    <property type="project" value="InterPro"/>
</dbReference>
<evidence type="ECO:0000256" key="9">
    <source>
        <dbReference type="ARBA" id="ARBA00023136"/>
    </source>
</evidence>
<dbReference type="InterPro" id="IPR043926">
    <property type="entry name" value="ABCG_dom"/>
</dbReference>
<keyword evidence="5" id="KW-0677">Repeat</keyword>
<keyword evidence="8 11" id="KW-1133">Transmembrane helix</keyword>
<evidence type="ECO:0000259" key="12">
    <source>
        <dbReference type="PROSITE" id="PS50893"/>
    </source>
</evidence>
<dbReference type="GO" id="GO:0016020">
    <property type="term" value="C:membrane"/>
    <property type="evidence" value="ECO:0007669"/>
    <property type="project" value="UniProtKB-SubCell"/>
</dbReference>
<dbReference type="Pfam" id="PF01061">
    <property type="entry name" value="ABC2_membrane"/>
    <property type="match status" value="2"/>
</dbReference>
<dbReference type="EMBL" id="OIVN01004312">
    <property type="protein sequence ID" value="SPD16611.1"/>
    <property type="molecule type" value="Genomic_DNA"/>
</dbReference>
<keyword evidence="3" id="KW-0813">Transport</keyword>
<evidence type="ECO:0000256" key="5">
    <source>
        <dbReference type="ARBA" id="ARBA00022737"/>
    </source>
</evidence>
<dbReference type="FunFam" id="3.40.50.300:FF:000179">
    <property type="entry name" value="ABC transporter G family member 34"/>
    <property type="match status" value="1"/>
</dbReference>
<dbReference type="CDD" id="cd03233">
    <property type="entry name" value="ABCG_PDR_domain1"/>
    <property type="match status" value="1"/>
</dbReference>
<comment type="similarity">
    <text evidence="2">Belongs to the ABC transporter superfamily. ABCG family. PDR (TC 3.A.1.205) subfamily.</text>
</comment>
<keyword evidence="9 11" id="KW-0472">Membrane</keyword>
<feature type="transmembrane region" description="Helical" evidence="11">
    <location>
        <begin position="616"/>
        <end position="633"/>
    </location>
</feature>
<comment type="subcellular location">
    <subcellularLocation>
        <location evidence="1">Membrane</location>
        <topology evidence="1">Multi-pass membrane protein</topology>
    </subcellularLocation>
</comment>
<evidence type="ECO:0000256" key="8">
    <source>
        <dbReference type="ARBA" id="ARBA00022989"/>
    </source>
</evidence>
<evidence type="ECO:0000313" key="13">
    <source>
        <dbReference type="EMBL" id="SPD16611.1"/>
    </source>
</evidence>
<feature type="transmembrane region" description="Helical" evidence="11">
    <location>
        <begin position="1410"/>
        <end position="1433"/>
    </location>
</feature>
<name>A0A2N9HY64_FAGSY</name>
<evidence type="ECO:0000256" key="6">
    <source>
        <dbReference type="ARBA" id="ARBA00022741"/>
    </source>
</evidence>
<feature type="transmembrane region" description="Helical" evidence="11">
    <location>
        <begin position="1190"/>
        <end position="1208"/>
    </location>
</feature>
<dbReference type="CDD" id="cd03232">
    <property type="entry name" value="ABCG_PDR_domain2"/>
    <property type="match status" value="1"/>
</dbReference>
<dbReference type="PANTHER" id="PTHR48040:SF22">
    <property type="entry name" value="ABC TRANSPORTER DOMAIN-CONTAINING PROTEIN"/>
    <property type="match status" value="1"/>
</dbReference>
<feature type="transmembrane region" description="Helical" evidence="11">
    <location>
        <begin position="640"/>
        <end position="658"/>
    </location>
</feature>
<dbReference type="InterPro" id="IPR027417">
    <property type="entry name" value="P-loop_NTPase"/>
</dbReference>
<dbReference type="Pfam" id="PF14510">
    <property type="entry name" value="ABC_trans_N"/>
    <property type="match status" value="1"/>
</dbReference>
<feature type="transmembrane region" description="Helical" evidence="11">
    <location>
        <begin position="1333"/>
        <end position="1352"/>
    </location>
</feature>
<evidence type="ECO:0000256" key="10">
    <source>
        <dbReference type="SAM" id="MobiDB-lite"/>
    </source>
</evidence>
<feature type="compositionally biased region" description="Low complexity" evidence="10">
    <location>
        <begin position="9"/>
        <end position="31"/>
    </location>
</feature>
<dbReference type="Pfam" id="PF08370">
    <property type="entry name" value="PDR_assoc"/>
    <property type="match status" value="1"/>
</dbReference>
<dbReference type="PROSITE" id="PS00211">
    <property type="entry name" value="ABC_TRANSPORTER_1"/>
    <property type="match status" value="1"/>
</dbReference>
<dbReference type="FunFam" id="3.40.50.300:FF:000059">
    <property type="entry name" value="ABC transporter G family member 40"/>
    <property type="match status" value="1"/>
</dbReference>
<dbReference type="InterPro" id="IPR017871">
    <property type="entry name" value="ABC_transporter-like_CS"/>
</dbReference>
<feature type="transmembrane region" description="Helical" evidence="11">
    <location>
        <begin position="1303"/>
        <end position="1321"/>
    </location>
</feature>
<proteinExistence type="inferred from homology"/>
<dbReference type="PANTHER" id="PTHR48040">
    <property type="entry name" value="PLEIOTROPIC DRUG RESISTANCE PROTEIN 1-LIKE ISOFORM X1"/>
    <property type="match status" value="1"/>
</dbReference>
<dbReference type="InterPro" id="IPR034001">
    <property type="entry name" value="ABCG_PDR_1"/>
</dbReference>
<keyword evidence="7" id="KW-0067">ATP-binding</keyword>
<feature type="transmembrane region" description="Helical" evidence="11">
    <location>
        <begin position="554"/>
        <end position="580"/>
    </location>
</feature>
<protein>
    <recommendedName>
        <fullName evidence="12">ABC transporter domain-containing protein</fullName>
    </recommendedName>
</protein>
<evidence type="ECO:0000256" key="11">
    <source>
        <dbReference type="SAM" id="Phobius"/>
    </source>
</evidence>
<evidence type="ECO:0000256" key="1">
    <source>
        <dbReference type="ARBA" id="ARBA00004141"/>
    </source>
</evidence>
<evidence type="ECO:0000256" key="4">
    <source>
        <dbReference type="ARBA" id="ARBA00022692"/>
    </source>
</evidence>
<feature type="transmembrane region" description="Helical" evidence="11">
    <location>
        <begin position="747"/>
        <end position="774"/>
    </location>
</feature>
<keyword evidence="4 11" id="KW-0812">Transmembrane</keyword>
<evidence type="ECO:0000256" key="2">
    <source>
        <dbReference type="ARBA" id="ARBA00006012"/>
    </source>
</evidence>
<dbReference type="SUPFAM" id="SSF52540">
    <property type="entry name" value="P-loop containing nucleoside triphosphate hydrolases"/>
    <property type="match status" value="2"/>
</dbReference>
<dbReference type="InterPro" id="IPR029481">
    <property type="entry name" value="ABC_trans_N"/>
</dbReference>
<feature type="domain" description="ABC transporter" evidence="12">
    <location>
        <begin position="844"/>
        <end position="1096"/>
    </location>
</feature>
<feature type="transmembrane region" description="Helical" evidence="11">
    <location>
        <begin position="1364"/>
        <end position="1383"/>
    </location>
</feature>
<dbReference type="PROSITE" id="PS50893">
    <property type="entry name" value="ABC_TRANSPORTER_2"/>
    <property type="match status" value="2"/>
</dbReference>
<dbReference type="InterPro" id="IPR034003">
    <property type="entry name" value="ABCG_PDR_2"/>
</dbReference>
<dbReference type="Pfam" id="PF19055">
    <property type="entry name" value="ABC2_membrane_7"/>
    <property type="match status" value="1"/>
</dbReference>
<gene>
    <name evidence="13" type="ORF">FSB_LOCUS44493</name>
</gene>
<feature type="transmembrane region" description="Helical" evidence="11">
    <location>
        <begin position="1276"/>
        <end position="1296"/>
    </location>
</feature>
<keyword evidence="6" id="KW-0547">Nucleotide-binding</keyword>
<sequence length="1441" mass="163346">MENGDLYNGSSSFRRSGSSTCTTGSTEATSRTSREEEDEEALKWAALERLPTFRRLKKGLLSMREGRSTEIDIHNLGFKETKILIDRLLKVPEEDSEKVLSQIKKRIERVGIDVATIEVRFEHLSVETETHVGSRALPTFFNFFGNKLEGALNFLHILPSKKKHLSILHDVSGIIKPGRLSLLLGPPSSGKTTLLLALAGRLDPNLKCSGKVTYNGHAMHEFKPQRTAAYISQYDVHIAEMTVRETLAFSARLQGVGWRHDLLTELCIREKAANIMPDTDIDIFMKGASTEGQEASIMTDYLLKVLGLDLCADTMVGDQMFRGISGGQRKRVTIGEMLVGPAKALLMDEISTGLDSSTTFQIVNSLKQYIHIFRGTAVISLLQPSPETFDLFDDVILLSDGQIVYQGPCEHVREFFESMGFKCPERKCVADFLQEVTSHKDQMQYWARENEPYSIVTVNEFSKAFQSFHVGRRFQDEFAIPFDKSKSHPAALTTRQYGVGKKELLKACFSREFLLMKRNSFVYIFKLTQLTIMSVIASTLFWRTKMHRDSVDDGGIYAGALFYSVMTIMFNGLAEVYMTIARLPVFYKQRDLLFYPAWAYALPAWILRIPISFVEVAVWVSITYYLIGFDPYFGRLFREYLLLVFLSQMASALFRSAAAMGRNTVVASTYGSFVTLLFFVLGGFVLSREDIKKWLIWGYWISPLMYAQNAIEVNEFFGKSWSKVLANSTETLGIAVLKSRGFFPHAYWYWIGIGALIGFMLLFNICFTLALTYLNPFGKLQAIKTEESQRTEHSDTTQTEIEYGDEIRTRRNLINSSSLLIDATVEAKKIRQKGMVLPFKPHSITFNEIIYSVDMPQEMKNQGVLGDKLVLLEGVSGAFRPGILTALMGVSGAGKTTLMDVLAGRKTGGYTEGNITISGYPKKQETFSRISGYCEQNDIHSPHVTVYESLVYSAWLRLSPEVNFETRQMFIDEVMELVELKPLRQAIVGLPGVSGLSTEQRKRLTIAVELVANPSIIFMDEPTSGLDARAAAIVMRTVRNTVDTGRTVVCTIHQPSIDIFEAFDELFLMKHGGQEIYVGPLGHHSHYLIEYFEGIKGVSKIKDGYNPATWMLEITTEAQEAVLAVDFADVYKNSELYMRNKALIKELSTPAPDSKDLYFRTTYSRSFFIQCIACLWKQHCSYYGNPTYTAVRFLYTIFIALMFGTIFWDLGSKITKQQDLFNAMGSMYTAVLFLGIQNASSVQPIVSVERVVFYREMGAGMYSALPYAFAQVMIELPYIFVQAVVYSVIVYSMIGFEWTVTKFLWYLFFMYITLLYFTYYGMMTVAVTPTLQIASIFSTAFYSIWNLFSGFMVPRTRIPVWWRWYSWACPVAWTLYGLIASQYGDVKKLLDTGESVEDFVEGYMGYKHELLRVVAAAVVGFTILFAFIFAFSIKMLNFQKR</sequence>
<dbReference type="InterPro" id="IPR003439">
    <property type="entry name" value="ABC_transporter-like_ATP-bd"/>
</dbReference>